<dbReference type="SMART" id="SM00861">
    <property type="entry name" value="Transket_pyr"/>
    <property type="match status" value="1"/>
</dbReference>
<dbReference type="InterPro" id="IPR033248">
    <property type="entry name" value="Transketolase_C"/>
</dbReference>
<dbReference type="Gene3D" id="3.40.50.970">
    <property type="match status" value="2"/>
</dbReference>
<dbReference type="AlphaFoldDB" id="A0A2K9NQ21"/>
<dbReference type="OrthoDB" id="5287306at2"/>
<dbReference type="SUPFAM" id="SSF52518">
    <property type="entry name" value="Thiamin diphosphate-binding fold (THDP-binding)"/>
    <property type="match status" value="2"/>
</dbReference>
<dbReference type="InterPro" id="IPR029061">
    <property type="entry name" value="THDP-binding"/>
</dbReference>
<dbReference type="Proteomes" id="UP000235584">
    <property type="component" value="Chromosome"/>
</dbReference>
<dbReference type="Gene3D" id="3.40.50.920">
    <property type="match status" value="1"/>
</dbReference>
<evidence type="ECO:0000313" key="6">
    <source>
        <dbReference type="Proteomes" id="UP000235584"/>
    </source>
</evidence>
<keyword evidence="6" id="KW-1185">Reference proteome</keyword>
<dbReference type="RefSeq" id="WP_102242903.1">
    <property type="nucleotide sequence ID" value="NZ_CP025704.1"/>
</dbReference>
<comment type="cofactor">
    <cofactor evidence="1">
        <name>Mn(2+)</name>
        <dbReference type="ChEBI" id="CHEBI:29035"/>
    </cofactor>
</comment>
<comment type="cofactor">
    <cofactor evidence="3">
        <name>thiamine diphosphate</name>
        <dbReference type="ChEBI" id="CHEBI:58937"/>
    </cofactor>
</comment>
<proteinExistence type="inferred from homology"/>
<dbReference type="InterPro" id="IPR009014">
    <property type="entry name" value="Transketo_C/PFOR_II"/>
</dbReference>
<sequence>MIKALNFKASLAMNPKQSPKYALTVKNKAGQDVTVADPRATRALVALMNQHATIGGAACHWGGPAAFAEIMAATHAIMFADKTKNWFDGFHFVNDAGHTENGIYALRANYGFDDQNFDGLRKFRSIESKLTGHGEAHLNPQGVLISNGPLGSGLPQAQGLAMADKIVGNNRVTICTISDGGAMEGEARESFAAIPGLAAKNKMNPFVMIVSDNNTKLGGRIDADSFSMTPTFEALAPLGWEVVKVAEGHDLQKVYLAIEAAIETAKANPAKPVAIVFKTIKGYGVKSTVESASGGHGYPLSAYDDKLVAFVKEIYNGEAPAEFVSWAEDILKSKPAPKEASAPAAKTEKVQDGFARAIIRAAKEGLPVFSISSDLQSSTGIKAFHKEFPDRYIDVGIAEANMVSSAIGLSKVGLIPIVDTFAQFGITKGNLPFIMAGLSQAPVIALFSHTGFQDAADGASHQATTYFAALSSIPHMNVVNCSSSSEAESLMYECLVQFAKDREAGKTPNSTVFFLGRENHPVSYVEGAKYAWNKAQVLTEGSDVTIVAAGPMVGKALAAQKQLLEKGVKATVINNSFINHVDVETLKSALAKTKGKMITVEDHQVLGGMGSMIIHALHTNGVEFKAKTLGIGGEFGQSAYKADQLYARFDLSAEGIVKAYNSLN</sequence>
<evidence type="ECO:0000256" key="2">
    <source>
        <dbReference type="ARBA" id="ARBA00001946"/>
    </source>
</evidence>
<name>A0A2K9NQ21_BACTC</name>
<dbReference type="Pfam" id="PF00456">
    <property type="entry name" value="Transketolase_N"/>
    <property type="match status" value="1"/>
</dbReference>
<protein>
    <submittedName>
        <fullName evidence="5">Transketolase</fullName>
    </submittedName>
</protein>
<dbReference type="CDD" id="cd07033">
    <property type="entry name" value="TPP_PYR_DXS_TK_like"/>
    <property type="match status" value="1"/>
</dbReference>
<evidence type="ECO:0000256" key="4">
    <source>
        <dbReference type="ARBA" id="ARBA00007131"/>
    </source>
</evidence>
<accession>A0A2K9NQ21</accession>
<organism evidence="5 6">
    <name type="scientific">Bacteriovorax stolpii</name>
    <name type="common">Bdellovibrio stolpii</name>
    <dbReference type="NCBI Taxonomy" id="960"/>
    <lineage>
        <taxon>Bacteria</taxon>
        <taxon>Pseudomonadati</taxon>
        <taxon>Bdellovibrionota</taxon>
        <taxon>Bacteriovoracia</taxon>
        <taxon>Bacteriovoracales</taxon>
        <taxon>Bacteriovoracaceae</taxon>
        <taxon>Bacteriovorax</taxon>
    </lineage>
</organism>
<dbReference type="PANTHER" id="PTHR43825">
    <property type="entry name" value="PYRUVATE DEHYDROGENASE E1 COMPONENT"/>
    <property type="match status" value="1"/>
</dbReference>
<dbReference type="SUPFAM" id="SSF52922">
    <property type="entry name" value="TK C-terminal domain-like"/>
    <property type="match status" value="1"/>
</dbReference>
<dbReference type="InterPro" id="IPR051157">
    <property type="entry name" value="PDH/Transketolase"/>
</dbReference>
<evidence type="ECO:0000256" key="3">
    <source>
        <dbReference type="ARBA" id="ARBA00001964"/>
    </source>
</evidence>
<gene>
    <name evidence="5" type="ORF">C0V70_05665</name>
</gene>
<evidence type="ECO:0000313" key="5">
    <source>
        <dbReference type="EMBL" id="AUN97608.1"/>
    </source>
</evidence>
<dbReference type="EMBL" id="CP025704">
    <property type="protein sequence ID" value="AUN97608.1"/>
    <property type="molecule type" value="Genomic_DNA"/>
</dbReference>
<dbReference type="PANTHER" id="PTHR43825:SF1">
    <property type="entry name" value="TRANSKETOLASE-LIKE PYRIMIDINE-BINDING DOMAIN-CONTAINING PROTEIN"/>
    <property type="match status" value="1"/>
</dbReference>
<evidence type="ECO:0000256" key="1">
    <source>
        <dbReference type="ARBA" id="ARBA00001936"/>
    </source>
</evidence>
<dbReference type="Pfam" id="PF02780">
    <property type="entry name" value="Transketolase_C"/>
    <property type="match status" value="1"/>
</dbReference>
<dbReference type="Pfam" id="PF02779">
    <property type="entry name" value="Transket_pyr"/>
    <property type="match status" value="1"/>
</dbReference>
<dbReference type="InterPro" id="IPR005475">
    <property type="entry name" value="Transketolase-like_Pyr-bd"/>
</dbReference>
<dbReference type="KEGG" id="bsto:C0V70_05665"/>
<dbReference type="InterPro" id="IPR005474">
    <property type="entry name" value="Transketolase_N"/>
</dbReference>
<dbReference type="GO" id="GO:0005737">
    <property type="term" value="C:cytoplasm"/>
    <property type="evidence" value="ECO:0007669"/>
    <property type="project" value="UniProtKB-ARBA"/>
</dbReference>
<reference evidence="5 6" key="1">
    <citation type="submission" date="2018-01" db="EMBL/GenBank/DDBJ databases">
        <title>Complete genome sequence of Bacteriovorax stolpii DSM12778.</title>
        <authorList>
            <person name="Tang B."/>
            <person name="Chang J."/>
        </authorList>
    </citation>
    <scope>NUCLEOTIDE SEQUENCE [LARGE SCALE GENOMIC DNA]</scope>
    <source>
        <strain evidence="5 6">DSM 12778</strain>
    </source>
</reference>
<comment type="similarity">
    <text evidence="4">Belongs to the transketolase family.</text>
</comment>
<comment type="cofactor">
    <cofactor evidence="2">
        <name>Mg(2+)</name>
        <dbReference type="ChEBI" id="CHEBI:18420"/>
    </cofactor>
</comment>